<keyword evidence="1" id="KW-0812">Transmembrane</keyword>
<name>A0A9Q8X429_9GAMM</name>
<dbReference type="SUPFAM" id="SSF52821">
    <property type="entry name" value="Rhodanese/Cell cycle control phosphatase"/>
    <property type="match status" value="1"/>
</dbReference>
<dbReference type="InterPro" id="IPR050229">
    <property type="entry name" value="GlpE_sulfurtransferase"/>
</dbReference>
<keyword evidence="4" id="KW-1185">Reference proteome</keyword>
<evidence type="ECO:0000313" key="3">
    <source>
        <dbReference type="EMBL" id="URQ63091.1"/>
    </source>
</evidence>
<organism evidence="3 4">
    <name type="scientific">SAR86 cluster bacterium</name>
    <dbReference type="NCBI Taxonomy" id="2030880"/>
    <lineage>
        <taxon>Bacteria</taxon>
        <taxon>Pseudomonadati</taxon>
        <taxon>Pseudomonadota</taxon>
        <taxon>Gammaproteobacteria</taxon>
        <taxon>SAR86 cluster</taxon>
    </lineage>
</organism>
<protein>
    <submittedName>
        <fullName evidence="3">Rhodanese-like domain-containing protein</fullName>
    </submittedName>
</protein>
<evidence type="ECO:0000256" key="1">
    <source>
        <dbReference type="SAM" id="Phobius"/>
    </source>
</evidence>
<dbReference type="InterPro" id="IPR036873">
    <property type="entry name" value="Rhodanese-like_dom_sf"/>
</dbReference>
<dbReference type="InterPro" id="IPR001763">
    <property type="entry name" value="Rhodanese-like_dom"/>
</dbReference>
<sequence>MDLFDFLISRWYFSVPLIVTLISWWVYESNKGGKKISPAEAVLLINSGEAKFLDIRKKEDFETGHISGSLNILKDAFKQQEHLLKKEKALIVVSENGIDSGGAGVELKKLGIENVYLLKHGLLSWQEESLPLVK</sequence>
<feature type="transmembrane region" description="Helical" evidence="1">
    <location>
        <begin position="6"/>
        <end position="27"/>
    </location>
</feature>
<dbReference type="CDD" id="cd00158">
    <property type="entry name" value="RHOD"/>
    <property type="match status" value="1"/>
</dbReference>
<evidence type="ECO:0000313" key="4">
    <source>
        <dbReference type="Proteomes" id="UP001056381"/>
    </source>
</evidence>
<reference evidence="3" key="1">
    <citation type="submission" date="2022-05" db="EMBL/GenBank/DDBJ databases">
        <title>Single-amplified genomics reveal most streamlined microbe among free-living bacteria.</title>
        <authorList>
            <person name="Roda-Garcia J."/>
            <person name="Haro-Moreno J.M."/>
            <person name="Rodriguez-Valera F."/>
            <person name="Almagro-Moreno S."/>
            <person name="Lopez-Perez M."/>
        </authorList>
    </citation>
    <scope>NUCLEOTIDE SEQUENCE</scope>
    <source>
        <strain evidence="3">TMED112-D2-2</strain>
    </source>
</reference>
<feature type="domain" description="Rhodanese" evidence="2">
    <location>
        <begin position="46"/>
        <end position="134"/>
    </location>
</feature>
<dbReference type="Pfam" id="PF00581">
    <property type="entry name" value="Rhodanese"/>
    <property type="match status" value="1"/>
</dbReference>
<dbReference type="SMART" id="SM00450">
    <property type="entry name" value="RHOD"/>
    <property type="match status" value="1"/>
</dbReference>
<dbReference type="AlphaFoldDB" id="A0A9Q8X429"/>
<evidence type="ECO:0000259" key="2">
    <source>
        <dbReference type="PROSITE" id="PS50206"/>
    </source>
</evidence>
<accession>A0A9Q8X429</accession>
<dbReference type="PROSITE" id="PS50206">
    <property type="entry name" value="RHODANESE_3"/>
    <property type="match status" value="1"/>
</dbReference>
<keyword evidence="1" id="KW-0472">Membrane</keyword>
<dbReference type="Proteomes" id="UP001056381">
    <property type="component" value="Chromosome"/>
</dbReference>
<proteinExistence type="predicted"/>
<dbReference type="PANTHER" id="PTHR43031:SF18">
    <property type="entry name" value="RHODANESE-RELATED SULFURTRANSFERASES"/>
    <property type="match status" value="1"/>
</dbReference>
<keyword evidence="1" id="KW-1133">Transmembrane helix</keyword>
<dbReference type="PANTHER" id="PTHR43031">
    <property type="entry name" value="FAD-DEPENDENT OXIDOREDUCTASE"/>
    <property type="match status" value="1"/>
</dbReference>
<gene>
    <name evidence="3" type="ORF">M9B40_05045</name>
</gene>
<dbReference type="Gene3D" id="3.40.250.10">
    <property type="entry name" value="Rhodanese-like domain"/>
    <property type="match status" value="1"/>
</dbReference>
<dbReference type="EMBL" id="CP097966">
    <property type="protein sequence ID" value="URQ63091.1"/>
    <property type="molecule type" value="Genomic_DNA"/>
</dbReference>